<dbReference type="UniPathway" id="UPA00078"/>
<dbReference type="Proteomes" id="UP000033924">
    <property type="component" value="Unassembled WGS sequence"/>
</dbReference>
<dbReference type="GO" id="GO:0010340">
    <property type="term" value="F:carboxyl-O-methyltransferase activity"/>
    <property type="evidence" value="ECO:0007669"/>
    <property type="project" value="UniProtKB-UniRule"/>
</dbReference>
<organism evidence="10 11">
    <name type="scientific">Erwinia tracheiphila</name>
    <dbReference type="NCBI Taxonomy" id="65700"/>
    <lineage>
        <taxon>Bacteria</taxon>
        <taxon>Pseudomonadati</taxon>
        <taxon>Pseudomonadota</taxon>
        <taxon>Gammaproteobacteria</taxon>
        <taxon>Enterobacterales</taxon>
        <taxon>Erwiniaceae</taxon>
        <taxon>Erwinia</taxon>
    </lineage>
</organism>
<dbReference type="EMBL" id="JXNU01000003">
    <property type="protein sequence ID" value="KKF35073.1"/>
    <property type="molecule type" value="Genomic_DNA"/>
</dbReference>
<dbReference type="HAMAP" id="MF_00835">
    <property type="entry name" value="BioC"/>
    <property type="match status" value="1"/>
</dbReference>
<dbReference type="PANTHER" id="PTHR43464:SF94">
    <property type="entry name" value="MALONYL-[ACYL-CARRIER PROTEIN] O-METHYLTRANSFERASE"/>
    <property type="match status" value="1"/>
</dbReference>
<evidence type="ECO:0000256" key="6">
    <source>
        <dbReference type="ARBA" id="ARBA00022691"/>
    </source>
</evidence>
<proteinExistence type="inferred from homology"/>
<evidence type="ECO:0000256" key="2">
    <source>
        <dbReference type="ARBA" id="ARBA00004746"/>
    </source>
</evidence>
<comment type="pathway">
    <text evidence="2 8">Cofactor biosynthesis; biotin biosynthesis.</text>
</comment>
<dbReference type="InterPro" id="IPR011814">
    <property type="entry name" value="BioC"/>
</dbReference>
<evidence type="ECO:0000313" key="11">
    <source>
        <dbReference type="Proteomes" id="UP000033924"/>
    </source>
</evidence>
<feature type="domain" description="Methyltransferase type 11" evidence="9">
    <location>
        <begin position="48"/>
        <end position="139"/>
    </location>
</feature>
<evidence type="ECO:0000256" key="7">
    <source>
        <dbReference type="ARBA" id="ARBA00022756"/>
    </source>
</evidence>
<evidence type="ECO:0000256" key="8">
    <source>
        <dbReference type="HAMAP-Rule" id="MF_00835"/>
    </source>
</evidence>
<dbReference type="AlphaFoldDB" id="A0A0M2KCU4"/>
<dbReference type="PATRIC" id="fig|65700.7.peg.1513"/>
<dbReference type="RefSeq" id="WP_016189792.1">
    <property type="nucleotide sequence ID" value="NZ_CP089932.1"/>
</dbReference>
<dbReference type="CDD" id="cd02440">
    <property type="entry name" value="AdoMet_MTases"/>
    <property type="match status" value="1"/>
</dbReference>
<dbReference type="EC" id="2.1.1.197" evidence="3 8"/>
<dbReference type="Pfam" id="PF08241">
    <property type="entry name" value="Methyltransf_11"/>
    <property type="match status" value="1"/>
</dbReference>
<evidence type="ECO:0000313" key="10">
    <source>
        <dbReference type="EMBL" id="KKF35073.1"/>
    </source>
</evidence>
<dbReference type="GO" id="GO:0009102">
    <property type="term" value="P:biotin biosynthetic process"/>
    <property type="evidence" value="ECO:0007669"/>
    <property type="project" value="UniProtKB-UniRule"/>
</dbReference>
<reference evidence="10 11" key="1">
    <citation type="submission" date="2015-01" db="EMBL/GenBank/DDBJ databases">
        <title>Erwinia tracheiphila.</title>
        <authorList>
            <person name="Shapiro L.R."/>
        </authorList>
    </citation>
    <scope>NUCLEOTIDE SEQUENCE [LARGE SCALE GENOMIC DNA]</scope>
    <source>
        <strain evidence="10 11">BuffGH</strain>
    </source>
</reference>
<evidence type="ECO:0000256" key="1">
    <source>
        <dbReference type="ARBA" id="ARBA00000852"/>
    </source>
</evidence>
<keyword evidence="4 8" id="KW-0489">Methyltransferase</keyword>
<comment type="catalytic activity">
    <reaction evidence="1 8">
        <text>malonyl-[ACP] + S-adenosyl-L-methionine = malonyl-[ACP] methyl ester + S-adenosyl-L-homocysteine</text>
        <dbReference type="Rhea" id="RHEA:17105"/>
        <dbReference type="Rhea" id="RHEA-COMP:9623"/>
        <dbReference type="Rhea" id="RHEA-COMP:9954"/>
        <dbReference type="ChEBI" id="CHEBI:57856"/>
        <dbReference type="ChEBI" id="CHEBI:59789"/>
        <dbReference type="ChEBI" id="CHEBI:78449"/>
        <dbReference type="ChEBI" id="CHEBI:78845"/>
        <dbReference type="EC" id="2.1.1.197"/>
    </reaction>
</comment>
<dbReference type="InterPro" id="IPR013216">
    <property type="entry name" value="Methyltransf_11"/>
</dbReference>
<comment type="caution">
    <text evidence="10">The sequence shown here is derived from an EMBL/GenBank/DDBJ whole genome shotgun (WGS) entry which is preliminary data.</text>
</comment>
<keyword evidence="5 8" id="KW-0808">Transferase</keyword>
<evidence type="ECO:0000256" key="4">
    <source>
        <dbReference type="ARBA" id="ARBA00022603"/>
    </source>
</evidence>
<dbReference type="SUPFAM" id="SSF53335">
    <property type="entry name" value="S-adenosyl-L-methionine-dependent methyltransferases"/>
    <property type="match status" value="1"/>
</dbReference>
<accession>A0A0M2KCU4</accession>
<comment type="function">
    <text evidence="8">Converts the free carboxyl group of a malonyl-thioester to its methyl ester by transfer of a methyl group from S-adenosyl-L-methionine (SAM). It allows to synthesize pimeloyl-ACP via the fatty acid synthetic pathway.</text>
</comment>
<dbReference type="GO" id="GO:0102130">
    <property type="term" value="F:malonyl-CoA methyltransferase activity"/>
    <property type="evidence" value="ECO:0007669"/>
    <property type="project" value="UniProtKB-EC"/>
</dbReference>
<dbReference type="PANTHER" id="PTHR43464">
    <property type="entry name" value="METHYLTRANSFERASE"/>
    <property type="match status" value="1"/>
</dbReference>
<gene>
    <name evidence="8" type="primary">bioC</name>
    <name evidence="10" type="ORF">SY86_05970</name>
</gene>
<comment type="similarity">
    <text evidence="8">Belongs to the methyltransferase superfamily.</text>
</comment>
<dbReference type="Gene3D" id="3.40.50.150">
    <property type="entry name" value="Vaccinia Virus protein VP39"/>
    <property type="match status" value="1"/>
</dbReference>
<evidence type="ECO:0000256" key="5">
    <source>
        <dbReference type="ARBA" id="ARBA00022679"/>
    </source>
</evidence>
<sequence>MTHIVNKQAVARAFGRAASGYDRYAGLQRSSGEQLARYARQRQGQNVLDAGCGTGWFSQRWRYAGNEVTALDLSAEMLLQAQSQQAADRYLTGDIEALPFAQPCFDLCWSNLAVQWCSDLSLALHELYRVTRPGGQVLFSTLAAGSLNELNIAWRGLDSVVPVNCFLSVDDMCQSGKLLPVQWHYQTLTQGFPDVLSALRSLKGIGATHLHQGRNGMLLSRRRLQQLAQHWPQDRRGFLLSYHLAYGVIHCD</sequence>
<dbReference type="NCBIfam" id="TIGR02072">
    <property type="entry name" value="BioC"/>
    <property type="match status" value="1"/>
</dbReference>
<evidence type="ECO:0000259" key="9">
    <source>
        <dbReference type="Pfam" id="PF08241"/>
    </source>
</evidence>
<dbReference type="InterPro" id="IPR029063">
    <property type="entry name" value="SAM-dependent_MTases_sf"/>
</dbReference>
<name>A0A0M2KCU4_9GAMM</name>
<dbReference type="GO" id="GO:0032259">
    <property type="term" value="P:methylation"/>
    <property type="evidence" value="ECO:0007669"/>
    <property type="project" value="UniProtKB-KW"/>
</dbReference>
<keyword evidence="11" id="KW-1185">Reference proteome</keyword>
<dbReference type="STRING" id="65700.SY86_05970"/>
<keyword evidence="7 8" id="KW-0093">Biotin biosynthesis</keyword>
<evidence type="ECO:0000256" key="3">
    <source>
        <dbReference type="ARBA" id="ARBA00012327"/>
    </source>
</evidence>
<dbReference type="GO" id="GO:0008757">
    <property type="term" value="F:S-adenosylmethionine-dependent methyltransferase activity"/>
    <property type="evidence" value="ECO:0007669"/>
    <property type="project" value="InterPro"/>
</dbReference>
<keyword evidence="6 8" id="KW-0949">S-adenosyl-L-methionine</keyword>
<protein>
    <recommendedName>
        <fullName evidence="3 8">Malonyl-[acyl-carrier protein] O-methyltransferase</fullName>
        <shortName evidence="8">Malonyl-ACP O-methyltransferase</shortName>
        <ecNumber evidence="3 8">2.1.1.197</ecNumber>
    </recommendedName>
    <alternativeName>
        <fullName evidence="8">Biotin synthesis protein BioC</fullName>
    </alternativeName>
</protein>